<feature type="chain" id="PRO_5022104910" description="Protein activator of alkane oxidation PraB" evidence="1">
    <location>
        <begin position="24"/>
        <end position="162"/>
    </location>
</feature>
<evidence type="ECO:0000313" key="3">
    <source>
        <dbReference type="Proteomes" id="UP000318055"/>
    </source>
</evidence>
<evidence type="ECO:0000313" key="2">
    <source>
        <dbReference type="EMBL" id="QDX26474.1"/>
    </source>
</evidence>
<evidence type="ECO:0008006" key="4">
    <source>
        <dbReference type="Google" id="ProtNLM"/>
    </source>
</evidence>
<protein>
    <recommendedName>
        <fullName evidence="4">Protein activator of alkane oxidation PraB</fullName>
    </recommendedName>
</protein>
<reference evidence="2 3" key="1">
    <citation type="submission" date="2019-07" db="EMBL/GenBank/DDBJ databases">
        <title>Sphingomonas alkalisoli sp. nov., isolated from rhizosphere soil of Suaedae salsa.</title>
        <authorList>
            <person name="Zhang H."/>
            <person name="Xu L."/>
            <person name="Zhang J.-X."/>
            <person name="Sun J.-Q."/>
        </authorList>
    </citation>
    <scope>NUCLEOTIDE SEQUENCE [LARGE SCALE GENOMIC DNA]</scope>
    <source>
        <strain evidence="2 3">XS-10</strain>
    </source>
</reference>
<proteinExistence type="predicted"/>
<organism evidence="2 3">
    <name type="scientific">Sphingomonas suaedae</name>
    <dbReference type="NCBI Taxonomy" id="2599297"/>
    <lineage>
        <taxon>Bacteria</taxon>
        <taxon>Pseudomonadati</taxon>
        <taxon>Pseudomonadota</taxon>
        <taxon>Alphaproteobacteria</taxon>
        <taxon>Sphingomonadales</taxon>
        <taxon>Sphingomonadaceae</taxon>
        <taxon>Sphingomonas</taxon>
    </lineage>
</organism>
<feature type="signal peptide" evidence="1">
    <location>
        <begin position="1"/>
        <end position="23"/>
    </location>
</feature>
<gene>
    <name evidence="2" type="ORF">FPZ54_10855</name>
</gene>
<accession>A0A518RGE4</accession>
<dbReference type="AlphaFoldDB" id="A0A518RGE4"/>
<dbReference type="Proteomes" id="UP000318055">
    <property type="component" value="Chromosome"/>
</dbReference>
<name>A0A518RGE4_9SPHN</name>
<evidence type="ECO:0000256" key="1">
    <source>
        <dbReference type="SAM" id="SignalP"/>
    </source>
</evidence>
<dbReference type="OrthoDB" id="7575088at2"/>
<keyword evidence="3" id="KW-1185">Reference proteome</keyword>
<dbReference type="RefSeq" id="WP_145847130.1">
    <property type="nucleotide sequence ID" value="NZ_CP042239.1"/>
</dbReference>
<sequence length="162" mass="16400">MKNFKTFCIGTVAILGLATGASAQTVSPNGTFTLSNVGTITVSKGITLNCSGLSGELVVASNDAEVTDLSLSGGLFGQCANITFTDFDYPLTATDTSSVTINNVVVEGITGNCAGNITGAWNDAADTITFTNAVLPRTSGTSSNCTINGTIKVSPALTYTVP</sequence>
<dbReference type="EMBL" id="CP042239">
    <property type="protein sequence ID" value="QDX26474.1"/>
    <property type="molecule type" value="Genomic_DNA"/>
</dbReference>
<keyword evidence="1" id="KW-0732">Signal</keyword>
<dbReference type="KEGG" id="ssua:FPZ54_10855"/>